<dbReference type="PROSITE" id="PS51176">
    <property type="entry name" value="PDH_ADH"/>
    <property type="match status" value="1"/>
</dbReference>
<evidence type="ECO:0000313" key="4">
    <source>
        <dbReference type="Proteomes" id="UP001482231"/>
    </source>
</evidence>
<organism evidence="3 4">
    <name type="scientific">Thiobacter aerophilum</name>
    <dbReference type="NCBI Taxonomy" id="3121275"/>
    <lineage>
        <taxon>Bacteria</taxon>
        <taxon>Pseudomonadati</taxon>
        <taxon>Pseudomonadota</taxon>
        <taxon>Betaproteobacteria</taxon>
        <taxon>Burkholderiales</taxon>
        <taxon>Thiobacteraceae</taxon>
        <taxon>Thiobacter</taxon>
    </lineage>
</organism>
<dbReference type="InterPro" id="IPR036291">
    <property type="entry name" value="NAD(P)-bd_dom_sf"/>
</dbReference>
<name>A0ABV0EFI1_9BURK</name>
<comment type="caution">
    <text evidence="3">The sequence shown here is derived from an EMBL/GenBank/DDBJ whole genome shotgun (WGS) entry which is preliminary data.</text>
</comment>
<evidence type="ECO:0000256" key="1">
    <source>
        <dbReference type="ARBA" id="ARBA00023002"/>
    </source>
</evidence>
<dbReference type="Pfam" id="PF02153">
    <property type="entry name" value="PDH_N"/>
    <property type="match status" value="1"/>
</dbReference>
<keyword evidence="1" id="KW-0560">Oxidoreductase</keyword>
<evidence type="ECO:0000313" key="3">
    <source>
        <dbReference type="EMBL" id="MEO1766132.1"/>
    </source>
</evidence>
<dbReference type="SUPFAM" id="SSF51735">
    <property type="entry name" value="NAD(P)-binding Rossmann-fold domains"/>
    <property type="match status" value="1"/>
</dbReference>
<reference evidence="3 4" key="1">
    <citation type="submission" date="2024-02" db="EMBL/GenBank/DDBJ databases">
        <title>New thermophilic sulfur-oxidizing bacteria from a hot springs of the Uzon caldera (Kamchatka, Russia).</title>
        <authorList>
            <person name="Dukat A.M."/>
            <person name="Elcheninov A.G."/>
            <person name="Frolov E.N."/>
        </authorList>
    </citation>
    <scope>NUCLEOTIDE SEQUENCE [LARGE SCALE GENOMIC DNA]</scope>
    <source>
        <strain evidence="3 4">AK1</strain>
    </source>
</reference>
<dbReference type="InterPro" id="IPR046826">
    <property type="entry name" value="PDH_N"/>
</dbReference>
<feature type="domain" description="Prephenate/arogenate dehydrogenase" evidence="2">
    <location>
        <begin position="3"/>
        <end position="286"/>
    </location>
</feature>
<gene>
    <name evidence="3" type="ORF">V6E02_02740</name>
</gene>
<dbReference type="SUPFAM" id="SSF48179">
    <property type="entry name" value="6-phosphogluconate dehydrogenase C-terminal domain-like"/>
    <property type="match status" value="1"/>
</dbReference>
<protein>
    <submittedName>
        <fullName evidence="3">Prephenate dehydrogenase/arogenate dehydrogenase family protein</fullName>
    </submittedName>
</protein>
<evidence type="ECO:0000259" key="2">
    <source>
        <dbReference type="PROSITE" id="PS51176"/>
    </source>
</evidence>
<sequence length="286" mass="29953">MIGQLVVFGVGLIGGSFALALRQAGMVRHIVGFGRSAENLAAARAASVIDEIGGDPAAVRDADLVALAVPVGQMGALLAAIAPHLGTRTVVTDMGSTKQNVVALARAHLGAHLPRFVPGHPIAGAEKSGVEAARADLFQQRTVILTPLPETDPAACRQVAQLWAACGAQVAEMTAAEHDALFAAVSHLPHVLAFALVDYIAQRADGARLFSFAASGFRDFTRIAASSPEMWRDICLANGQALLREIAGYEAELARIKGLIEAGDGAALLEVFRRARDAREAWLKGQ</sequence>
<dbReference type="Pfam" id="PF20463">
    <property type="entry name" value="PDH_C"/>
    <property type="match status" value="1"/>
</dbReference>
<dbReference type="InterPro" id="IPR003099">
    <property type="entry name" value="Prephen_DH"/>
</dbReference>
<dbReference type="PANTHER" id="PTHR21363">
    <property type="entry name" value="PREPHENATE DEHYDROGENASE"/>
    <property type="match status" value="1"/>
</dbReference>
<dbReference type="PANTHER" id="PTHR21363:SF0">
    <property type="entry name" value="PREPHENATE DEHYDROGENASE [NADP(+)]"/>
    <property type="match status" value="1"/>
</dbReference>
<proteinExistence type="predicted"/>
<dbReference type="InterPro" id="IPR050812">
    <property type="entry name" value="Preph/Arog_dehydrog"/>
</dbReference>
<dbReference type="EMBL" id="JBAJEX010000001">
    <property type="protein sequence ID" value="MEO1766132.1"/>
    <property type="molecule type" value="Genomic_DNA"/>
</dbReference>
<dbReference type="InterPro" id="IPR008927">
    <property type="entry name" value="6-PGluconate_DH-like_C_sf"/>
</dbReference>
<dbReference type="Gene3D" id="1.10.3660.10">
    <property type="entry name" value="6-phosphogluconate dehydrogenase C-terminal like domain"/>
    <property type="match status" value="1"/>
</dbReference>
<keyword evidence="4" id="KW-1185">Reference proteome</keyword>
<dbReference type="InterPro" id="IPR046825">
    <property type="entry name" value="PDH_C"/>
</dbReference>
<dbReference type="RefSeq" id="WP_347306888.1">
    <property type="nucleotide sequence ID" value="NZ_JBAJEX010000001.1"/>
</dbReference>
<dbReference type="Gene3D" id="3.40.50.720">
    <property type="entry name" value="NAD(P)-binding Rossmann-like Domain"/>
    <property type="match status" value="1"/>
</dbReference>
<accession>A0ABV0EFI1</accession>
<dbReference type="Proteomes" id="UP001482231">
    <property type="component" value="Unassembled WGS sequence"/>
</dbReference>